<dbReference type="EMBL" id="SHBP01000010">
    <property type="protein sequence ID" value="RZO19580.1"/>
    <property type="molecule type" value="Genomic_DNA"/>
</dbReference>
<name>A0A520MEF0_9GAMM</name>
<gene>
    <name evidence="2" type="ORF">EVB03_07570</name>
</gene>
<dbReference type="NCBIfam" id="TIGR01409">
    <property type="entry name" value="TAT_signal_seq"/>
    <property type="match status" value="1"/>
</dbReference>
<reference evidence="2 3" key="1">
    <citation type="submission" date="2019-02" db="EMBL/GenBank/DDBJ databases">
        <title>Prokaryotic population dynamics and viral predation in marine succession experiment using metagenomics: the confinement effect.</title>
        <authorList>
            <person name="Haro-Moreno J.M."/>
            <person name="Rodriguez-Valera F."/>
            <person name="Lopez-Perez M."/>
        </authorList>
    </citation>
    <scope>NUCLEOTIDE SEQUENCE [LARGE SCALE GENOMIC DNA]</scope>
    <source>
        <strain evidence="2">MED-G170</strain>
    </source>
</reference>
<protein>
    <submittedName>
        <fullName evidence="2">Twin-arginine translocation signal domain-containing protein</fullName>
    </submittedName>
</protein>
<evidence type="ECO:0000313" key="2">
    <source>
        <dbReference type="EMBL" id="RZO19580.1"/>
    </source>
</evidence>
<dbReference type="Gene3D" id="3.50.50.60">
    <property type="entry name" value="FAD/NAD(P)-binding domain"/>
    <property type="match status" value="1"/>
</dbReference>
<evidence type="ECO:0000256" key="1">
    <source>
        <dbReference type="ARBA" id="ARBA00022729"/>
    </source>
</evidence>
<dbReference type="InterPro" id="IPR006311">
    <property type="entry name" value="TAT_signal"/>
</dbReference>
<comment type="caution">
    <text evidence="2">The sequence shown here is derived from an EMBL/GenBank/DDBJ whole genome shotgun (WGS) entry which is preliminary data.</text>
</comment>
<dbReference type="AlphaFoldDB" id="A0A520MEF0"/>
<dbReference type="Proteomes" id="UP000315889">
    <property type="component" value="Unassembled WGS sequence"/>
</dbReference>
<sequence>MKKSLFAHNITRRDFLNGTSAGMGAMLLGLGAPNALSSQTTPRPSLGQDWYGYGGVGDYRTSHGNTPEMVADAHRLRDRGFAQSLDQIESEEEYDYVVVGCGIAGLSAGLEFSKTRKDGQSCLMLDNHPIFGGEAKENEFDVNGTRLIAPQGANGFFIPESVDDPAAAMGDPRYYAELGLPREFQFRDWPGNRKPMKFCADNYGYLVKGLQENTSVGHFFNDGQSGSGSWAIDMWANQLKNTPLSQTKRENLLRWYHTGAVRDYASDAEAIADLDRMSYKEFLEKELGFGPEAAGYSDLFLASANGLGSDATSAYAAYKLPMSGFMDMPPPELKRTSFPGGNSGFARYFLKRLIPRGIEGADRFEDIITRRINFQALDRPDQPIRMRFNSTVLSVKHEGPSDSAEGVRLVYIRDGKLHAIRAKGVVMATGSWINRHVVRDLPTELSEACSTFQYAPFLVANVALNNWHFLYKLGISAAIWDRAEGDFGYTCNIRNPMQVGNYQPPLDPNKPTVLTFYTPFYYPGLDVATQGAMGRGEMMATSYSDYERQIYEQMMKLFGSSGFNPQRDVSGVILNRWGHAYSVPYPGFYGGKGGIAPRDIIRKGYGRIAFGHAELDGLQHYGPAADEGRRAMTQVLT</sequence>
<organism evidence="2 3">
    <name type="scientific">SAR92 clade bacterium</name>
    <dbReference type="NCBI Taxonomy" id="2315479"/>
    <lineage>
        <taxon>Bacteria</taxon>
        <taxon>Pseudomonadati</taxon>
        <taxon>Pseudomonadota</taxon>
        <taxon>Gammaproteobacteria</taxon>
        <taxon>Cellvibrionales</taxon>
        <taxon>Porticoccaceae</taxon>
        <taxon>SAR92 clade</taxon>
    </lineage>
</organism>
<dbReference type="PROSITE" id="PS51318">
    <property type="entry name" value="TAT"/>
    <property type="match status" value="1"/>
</dbReference>
<keyword evidence="1" id="KW-0732">Signal</keyword>
<dbReference type="InterPro" id="IPR019546">
    <property type="entry name" value="TAT_signal_bac_arc"/>
</dbReference>
<dbReference type="Pfam" id="PF13450">
    <property type="entry name" value="NAD_binding_8"/>
    <property type="match status" value="1"/>
</dbReference>
<evidence type="ECO:0000313" key="3">
    <source>
        <dbReference type="Proteomes" id="UP000315889"/>
    </source>
</evidence>
<accession>A0A520MEF0</accession>
<dbReference type="InterPro" id="IPR036188">
    <property type="entry name" value="FAD/NAD-bd_sf"/>
</dbReference>
<dbReference type="SUPFAM" id="SSF51905">
    <property type="entry name" value="FAD/NAD(P)-binding domain"/>
    <property type="match status" value="1"/>
</dbReference>
<proteinExistence type="predicted"/>